<evidence type="ECO:0000256" key="2">
    <source>
        <dbReference type="SAM" id="SignalP"/>
    </source>
</evidence>
<evidence type="ECO:0000313" key="3">
    <source>
        <dbReference type="EMBL" id="MFK2854531.1"/>
    </source>
</evidence>
<comment type="caution">
    <text evidence="3">The sequence shown here is derived from an EMBL/GenBank/DDBJ whole genome shotgun (WGS) entry which is preliminary data.</text>
</comment>
<dbReference type="RefSeq" id="WP_380009200.1">
    <property type="nucleotide sequence ID" value="NZ_JADIKI010000022.1"/>
</dbReference>
<keyword evidence="4" id="KW-1185">Reference proteome</keyword>
<dbReference type="Proteomes" id="UP001620409">
    <property type="component" value="Unassembled WGS sequence"/>
</dbReference>
<evidence type="ECO:0000256" key="1">
    <source>
        <dbReference type="SAM" id="MobiDB-lite"/>
    </source>
</evidence>
<evidence type="ECO:0008006" key="5">
    <source>
        <dbReference type="Google" id="ProtNLM"/>
    </source>
</evidence>
<evidence type="ECO:0000313" key="4">
    <source>
        <dbReference type="Proteomes" id="UP001620409"/>
    </source>
</evidence>
<dbReference type="EMBL" id="JADIKI010000022">
    <property type="protein sequence ID" value="MFK2854531.1"/>
    <property type="molecule type" value="Genomic_DNA"/>
</dbReference>
<accession>A0ABW8IJR3</accession>
<feature type="region of interest" description="Disordered" evidence="1">
    <location>
        <begin position="58"/>
        <end position="144"/>
    </location>
</feature>
<feature type="signal peptide" evidence="2">
    <location>
        <begin position="1"/>
        <end position="20"/>
    </location>
</feature>
<sequence length="247" mass="25714">MPLPFSRSSCLLFAASLLFAADVSAQTTAAGPDFSGLWQLNDKASDSTVVITQRLHAEKNREQAPSLHPASASSSGAPASSSNSGFGGRGGGRGMGGGGMGGGGMGGMGGGHGMGGGRHGNQNSQDSSGSHADAPPKDPVPPLLADDAFLNVQQTGSGLRVDFNNTDRLDTRFDGVTRQSLNSTARVQSQLTPNNAQISMTFDDGTRLDEAWVRSPDGHHLTVTETWTTNALKTPIVFTRNYDRLDL</sequence>
<organism evidence="3 4">
    <name type="scientific">Dyella humi</name>
    <dbReference type="NCBI Taxonomy" id="1770547"/>
    <lineage>
        <taxon>Bacteria</taxon>
        <taxon>Pseudomonadati</taxon>
        <taxon>Pseudomonadota</taxon>
        <taxon>Gammaproteobacteria</taxon>
        <taxon>Lysobacterales</taxon>
        <taxon>Rhodanobacteraceae</taxon>
        <taxon>Dyella</taxon>
    </lineage>
</organism>
<feature type="compositionally biased region" description="Polar residues" evidence="1">
    <location>
        <begin position="121"/>
        <end position="130"/>
    </location>
</feature>
<reference evidence="3 4" key="1">
    <citation type="submission" date="2020-10" db="EMBL/GenBank/DDBJ databases">
        <title>Phylogeny of dyella-like bacteria.</title>
        <authorList>
            <person name="Fu J."/>
        </authorList>
    </citation>
    <scope>NUCLEOTIDE SEQUENCE [LARGE SCALE GENOMIC DNA]</scope>
    <source>
        <strain evidence="3 4">DHG40</strain>
    </source>
</reference>
<protein>
    <recommendedName>
        <fullName evidence="5">Lipocalin-like domain-containing protein</fullName>
    </recommendedName>
</protein>
<proteinExistence type="predicted"/>
<feature type="compositionally biased region" description="Gly residues" evidence="1">
    <location>
        <begin position="85"/>
        <end position="119"/>
    </location>
</feature>
<feature type="chain" id="PRO_5047424656" description="Lipocalin-like domain-containing protein" evidence="2">
    <location>
        <begin position="21"/>
        <end position="247"/>
    </location>
</feature>
<name>A0ABW8IJR3_9GAMM</name>
<feature type="compositionally biased region" description="Low complexity" evidence="1">
    <location>
        <begin position="64"/>
        <end position="84"/>
    </location>
</feature>
<gene>
    <name evidence="3" type="ORF">ISP18_08005</name>
</gene>
<keyword evidence="2" id="KW-0732">Signal</keyword>